<organism evidence="18 19">
    <name type="scientific">Clostridium baratii str. Sullivan</name>
    <dbReference type="NCBI Taxonomy" id="1415775"/>
    <lineage>
        <taxon>Bacteria</taxon>
        <taxon>Bacillati</taxon>
        <taxon>Bacillota</taxon>
        <taxon>Clostridia</taxon>
        <taxon>Eubacteriales</taxon>
        <taxon>Clostridiaceae</taxon>
        <taxon>Clostridium</taxon>
    </lineage>
</organism>
<keyword evidence="11 16" id="KW-0460">Magnesium</keyword>
<dbReference type="GO" id="GO:0005737">
    <property type="term" value="C:cytoplasm"/>
    <property type="evidence" value="ECO:0007669"/>
    <property type="project" value="UniProtKB-SubCell"/>
</dbReference>
<keyword evidence="4" id="KW-0813">Transport</keyword>
<evidence type="ECO:0000256" key="13">
    <source>
        <dbReference type="ARBA" id="ARBA00031467"/>
    </source>
</evidence>
<keyword evidence="9" id="KW-0598">Phosphotransferase system</keyword>
<dbReference type="KEGG" id="cbv:U729_2187"/>
<evidence type="ECO:0000256" key="14">
    <source>
        <dbReference type="ARBA" id="ARBA00032708"/>
    </source>
</evidence>
<evidence type="ECO:0000256" key="17">
    <source>
        <dbReference type="PROSITE-ProRule" id="PRU00418"/>
    </source>
</evidence>
<name>A0A0A7FW84_9CLOT</name>
<evidence type="ECO:0000256" key="7">
    <source>
        <dbReference type="ARBA" id="ARBA00022597"/>
    </source>
</evidence>
<comment type="subunit">
    <text evidence="2">Homotrimer.</text>
</comment>
<evidence type="ECO:0000256" key="9">
    <source>
        <dbReference type="ARBA" id="ARBA00022683"/>
    </source>
</evidence>
<dbReference type="GeneID" id="60852684"/>
<accession>A0A0A7FW84</accession>
<keyword evidence="5" id="KW-0963">Cytoplasm</keyword>
<dbReference type="SUPFAM" id="SSF46973">
    <property type="entry name" value="Enzyme IIa from lactose specific PTS, IIa-lac"/>
    <property type="match status" value="1"/>
</dbReference>
<evidence type="ECO:0000256" key="4">
    <source>
        <dbReference type="ARBA" id="ARBA00022448"/>
    </source>
</evidence>
<evidence type="ECO:0000256" key="6">
    <source>
        <dbReference type="ARBA" id="ARBA00022553"/>
    </source>
</evidence>
<keyword evidence="8 18" id="KW-0808">Transferase</keyword>
<feature type="active site" description="Tele-phosphohistidine intermediate" evidence="15">
    <location>
        <position position="80"/>
    </location>
</feature>
<dbReference type="EMBL" id="CP006905">
    <property type="protein sequence ID" value="AIY83857.1"/>
    <property type="molecule type" value="Genomic_DNA"/>
</dbReference>
<keyword evidence="7" id="KW-0762">Sugar transport</keyword>
<evidence type="ECO:0000256" key="1">
    <source>
        <dbReference type="ARBA" id="ARBA00004496"/>
    </source>
</evidence>
<feature type="binding site" evidence="16">
    <location>
        <position position="83"/>
    </location>
    <ligand>
        <name>Mg(2+)</name>
        <dbReference type="ChEBI" id="CHEBI:18420"/>
        <note>ligand shared between all trimeric partners</note>
    </ligand>
</feature>
<evidence type="ECO:0000256" key="3">
    <source>
        <dbReference type="ARBA" id="ARBA00014322"/>
    </source>
</evidence>
<dbReference type="Pfam" id="PF02255">
    <property type="entry name" value="PTS_IIA"/>
    <property type="match status" value="1"/>
</dbReference>
<evidence type="ECO:0000256" key="12">
    <source>
        <dbReference type="ARBA" id="ARBA00030293"/>
    </source>
</evidence>
<evidence type="ECO:0000256" key="5">
    <source>
        <dbReference type="ARBA" id="ARBA00022490"/>
    </source>
</evidence>
<dbReference type="Gene3D" id="1.20.58.80">
    <property type="entry name" value="Phosphotransferase system, lactose/cellobiose-type IIA subunit"/>
    <property type="match status" value="1"/>
</dbReference>
<dbReference type="InterPro" id="IPR036542">
    <property type="entry name" value="PTS_IIA_lac/cel_sf"/>
</dbReference>
<dbReference type="CDD" id="cd00215">
    <property type="entry name" value="PTS_IIA_lac"/>
    <property type="match status" value="1"/>
</dbReference>
<dbReference type="PROSITE" id="PS51095">
    <property type="entry name" value="PTS_EIIA_TYPE_3"/>
    <property type="match status" value="1"/>
</dbReference>
<dbReference type="OrthoDB" id="389577at2"/>
<dbReference type="GO" id="GO:0046872">
    <property type="term" value="F:metal ion binding"/>
    <property type="evidence" value="ECO:0007669"/>
    <property type="project" value="UniProtKB-KW"/>
</dbReference>
<dbReference type="AlphaFoldDB" id="A0A0A7FW84"/>
<dbReference type="PANTHER" id="PTHR34382:SF9">
    <property type="entry name" value="PHOSPHOTRANSFERASE SYSTEM SUGAR-SPECIFIC EII COMPONENT"/>
    <property type="match status" value="1"/>
</dbReference>
<dbReference type="Proteomes" id="UP000030635">
    <property type="component" value="Chromosome"/>
</dbReference>
<keyword evidence="10 16" id="KW-0479">Metal-binding</keyword>
<dbReference type="eggNOG" id="COG1447">
    <property type="taxonomic scope" value="Bacteria"/>
</dbReference>
<comment type="subcellular location">
    <subcellularLocation>
        <location evidence="1">Cytoplasm</location>
    </subcellularLocation>
</comment>
<gene>
    <name evidence="18" type="primary">lacF</name>
    <name evidence="18" type="ORF">U729_2187</name>
</gene>
<dbReference type="PANTHER" id="PTHR34382">
    <property type="entry name" value="PTS SYSTEM N,N'-DIACETYLCHITOBIOSE-SPECIFIC EIIA COMPONENT"/>
    <property type="match status" value="1"/>
</dbReference>
<keyword evidence="6" id="KW-0597">Phosphoprotein</keyword>
<evidence type="ECO:0000256" key="2">
    <source>
        <dbReference type="ARBA" id="ARBA00011233"/>
    </source>
</evidence>
<evidence type="ECO:0000256" key="10">
    <source>
        <dbReference type="ARBA" id="ARBA00022723"/>
    </source>
</evidence>
<evidence type="ECO:0000256" key="8">
    <source>
        <dbReference type="ARBA" id="ARBA00022679"/>
    </source>
</evidence>
<keyword evidence="19" id="KW-1185">Reference proteome</keyword>
<reference evidence="18 19" key="1">
    <citation type="journal article" date="2015" name="Infect. Genet. Evol.">
        <title>Genomic sequences of six botulinum neurotoxin-producing strains representing three clostridial species illustrate the mobility and diversity of botulinum neurotoxin genes.</title>
        <authorList>
            <person name="Smith T.J."/>
            <person name="Hill K.K."/>
            <person name="Xie G."/>
            <person name="Foley B.T."/>
            <person name="Williamson C.H."/>
            <person name="Foster J.T."/>
            <person name="Johnson S.L."/>
            <person name="Chertkov O."/>
            <person name="Teshima H."/>
            <person name="Gibbons H.S."/>
            <person name="Johnsky L.A."/>
            <person name="Karavis M.A."/>
            <person name="Smith L.A."/>
        </authorList>
    </citation>
    <scope>NUCLEOTIDE SEQUENCE [LARGE SCALE GENOMIC DNA]</scope>
    <source>
        <strain evidence="18">Sullivan</strain>
    </source>
</reference>
<dbReference type="STRING" id="1561.NPD11_823"/>
<feature type="modified residue" description="Phosphohistidine; by HPr" evidence="17">
    <location>
        <position position="80"/>
    </location>
</feature>
<evidence type="ECO:0000256" key="16">
    <source>
        <dbReference type="PIRSR" id="PIRSR000699-2"/>
    </source>
</evidence>
<evidence type="ECO:0000256" key="15">
    <source>
        <dbReference type="PIRSR" id="PIRSR000699-1"/>
    </source>
</evidence>
<protein>
    <recommendedName>
        <fullName evidence="3">PTS system lactose-specific EIIA component</fullName>
    </recommendedName>
    <alternativeName>
        <fullName evidence="12">EIIA-Lac</fullName>
    </alternativeName>
    <alternativeName>
        <fullName evidence="14">EIII-Lac</fullName>
    </alternativeName>
    <alternativeName>
        <fullName evidence="13">Lactose-specific phosphotransferase enzyme IIA component</fullName>
    </alternativeName>
</protein>
<evidence type="ECO:0000256" key="11">
    <source>
        <dbReference type="ARBA" id="ARBA00022842"/>
    </source>
</evidence>
<dbReference type="HOGENOM" id="CLU_152490_1_0_9"/>
<sequence length="103" mass="11422">MTLSKDELGVIAFEIVAYSGDARSKLLEAVKQAKNKNMDKCNELIKEAKECLADAHKAQTNLICSEAQGETVEIGFLTVHAQDHLMTTLLLQDIIDTLLDIYK</sequence>
<dbReference type="GO" id="GO:0016740">
    <property type="term" value="F:transferase activity"/>
    <property type="evidence" value="ECO:0007669"/>
    <property type="project" value="UniProtKB-KW"/>
</dbReference>
<proteinExistence type="predicted"/>
<dbReference type="PIRSF" id="PIRSF000699">
    <property type="entry name" value="PTS_IILac_III"/>
    <property type="match status" value="1"/>
</dbReference>
<dbReference type="RefSeq" id="WP_039314833.1">
    <property type="nucleotide sequence ID" value="NZ_CP006905.1"/>
</dbReference>
<evidence type="ECO:0000313" key="18">
    <source>
        <dbReference type="EMBL" id="AIY83857.1"/>
    </source>
</evidence>
<evidence type="ECO:0000313" key="19">
    <source>
        <dbReference type="Proteomes" id="UP000030635"/>
    </source>
</evidence>
<dbReference type="InterPro" id="IPR003188">
    <property type="entry name" value="PTS_IIA_lac/cel"/>
</dbReference>
<comment type="cofactor">
    <cofactor evidence="16">
        <name>Mg(2+)</name>
        <dbReference type="ChEBI" id="CHEBI:18420"/>
    </cofactor>
    <text evidence="16">Binds 1 Mg(2+) ion per trimer.</text>
</comment>
<dbReference type="GO" id="GO:0009401">
    <property type="term" value="P:phosphoenolpyruvate-dependent sugar phosphotransferase system"/>
    <property type="evidence" value="ECO:0007669"/>
    <property type="project" value="UniProtKB-KW"/>
</dbReference>